<organism evidence="1 2">
    <name type="scientific">Devosia oryzisoli</name>
    <dbReference type="NCBI Taxonomy" id="2774138"/>
    <lineage>
        <taxon>Bacteria</taxon>
        <taxon>Pseudomonadati</taxon>
        <taxon>Pseudomonadota</taxon>
        <taxon>Alphaproteobacteria</taxon>
        <taxon>Hyphomicrobiales</taxon>
        <taxon>Devosiaceae</taxon>
        <taxon>Devosia</taxon>
    </lineage>
</organism>
<gene>
    <name evidence="1" type="ORF">IC608_01125</name>
</gene>
<dbReference type="RefSeq" id="WP_191772196.1">
    <property type="nucleotide sequence ID" value="NZ_JACYFU010000001.1"/>
</dbReference>
<name>A0A927FRF6_9HYPH</name>
<comment type="caution">
    <text evidence="1">The sequence shown here is derived from an EMBL/GenBank/DDBJ whole genome shotgun (WGS) entry which is preliminary data.</text>
</comment>
<evidence type="ECO:0000313" key="1">
    <source>
        <dbReference type="EMBL" id="MBD8064077.1"/>
    </source>
</evidence>
<keyword evidence="2" id="KW-1185">Reference proteome</keyword>
<dbReference type="AlphaFoldDB" id="A0A927FRF6"/>
<dbReference type="EMBL" id="JACYFU010000001">
    <property type="protein sequence ID" value="MBD8064077.1"/>
    <property type="molecule type" value="Genomic_DNA"/>
</dbReference>
<reference evidence="1" key="1">
    <citation type="submission" date="2020-09" db="EMBL/GenBank/DDBJ databases">
        <title>Genome seq and assembly of Devosia sp.</title>
        <authorList>
            <person name="Chhetri G."/>
        </authorList>
    </citation>
    <scope>NUCLEOTIDE SEQUENCE</scope>
    <source>
        <strain evidence="1">PTR5</strain>
    </source>
</reference>
<evidence type="ECO:0000313" key="2">
    <source>
        <dbReference type="Proteomes" id="UP000654108"/>
    </source>
</evidence>
<sequence>MDRVLFTRPLFETLLFENDYGREDRRVVIALTFKAVVRYRWRQLSSALGEACDILLFRIAARGRVPRSGMTPVLPVGDLLWHQVTDWGVAQRVRRTFGRVGRRSDCTTLYCGWRNELTPGEPLPVFVLLDGSSRVKEVVYADMGEDDIVEALTLGTGSHLRPCESDVIPAIGALALHLEVENVDVDRDWS</sequence>
<accession>A0A927FRF6</accession>
<proteinExistence type="predicted"/>
<protein>
    <submittedName>
        <fullName evidence="1">Uncharacterized protein</fullName>
    </submittedName>
</protein>
<dbReference type="Proteomes" id="UP000654108">
    <property type="component" value="Unassembled WGS sequence"/>
</dbReference>